<sequence length="68" mass="7655">MVRMHAPGKGLSLSALPYRRSIPTWLKLTSDDMKEQIYKLAKKGLTPLQIGCAKSKWFLPIGRKTNSP</sequence>
<evidence type="ECO:0000259" key="4">
    <source>
        <dbReference type="SMART" id="SM01386"/>
    </source>
</evidence>
<keyword evidence="3" id="KW-0687">Ribonucleoprotein</keyword>
<organism evidence="5 6">
    <name type="scientific">Aotus nancymaae</name>
    <name type="common">Ma's night monkey</name>
    <dbReference type="NCBI Taxonomy" id="37293"/>
    <lineage>
        <taxon>Eukaryota</taxon>
        <taxon>Metazoa</taxon>
        <taxon>Chordata</taxon>
        <taxon>Craniata</taxon>
        <taxon>Vertebrata</taxon>
        <taxon>Euteleostomi</taxon>
        <taxon>Mammalia</taxon>
        <taxon>Eutheria</taxon>
        <taxon>Euarchontoglires</taxon>
        <taxon>Primates</taxon>
        <taxon>Haplorrhini</taxon>
        <taxon>Platyrrhini</taxon>
        <taxon>Aotidae</taxon>
        <taxon>Aotus</taxon>
    </lineage>
</organism>
<dbReference type="SMART" id="SM01386">
    <property type="entry name" value="Ribosomal_S13_N"/>
    <property type="match status" value="1"/>
</dbReference>
<dbReference type="InterPro" id="IPR023029">
    <property type="entry name" value="Ribosomal_uS15_arc_euk"/>
</dbReference>
<dbReference type="InterPro" id="IPR012606">
    <property type="entry name" value="Ribosomal_uS15_N"/>
</dbReference>
<keyword evidence="2" id="KW-0689">Ribosomal protein</keyword>
<accession>A0A2K5C930</accession>
<dbReference type="GO" id="GO:0003735">
    <property type="term" value="F:structural constituent of ribosome"/>
    <property type="evidence" value="ECO:0007669"/>
    <property type="project" value="InterPro"/>
</dbReference>
<feature type="domain" description="Small ribosomal subunit protein uS15 N-terminal" evidence="4">
    <location>
        <begin position="1"/>
        <end position="51"/>
    </location>
</feature>
<evidence type="ECO:0000256" key="2">
    <source>
        <dbReference type="ARBA" id="ARBA00022980"/>
    </source>
</evidence>
<reference evidence="5" key="2">
    <citation type="submission" date="2025-09" db="UniProtKB">
        <authorList>
            <consortium name="Ensembl"/>
        </authorList>
    </citation>
    <scope>IDENTIFICATION</scope>
</reference>
<reference evidence="5" key="1">
    <citation type="submission" date="2025-08" db="UniProtKB">
        <authorList>
            <consortium name="Ensembl"/>
        </authorList>
    </citation>
    <scope>IDENTIFICATION</scope>
</reference>
<evidence type="ECO:0000313" key="6">
    <source>
        <dbReference type="Proteomes" id="UP000233020"/>
    </source>
</evidence>
<evidence type="ECO:0000256" key="3">
    <source>
        <dbReference type="ARBA" id="ARBA00023274"/>
    </source>
</evidence>
<dbReference type="OMA" id="CAKSKWF"/>
<proteinExistence type="inferred from homology"/>
<comment type="similarity">
    <text evidence="1">Belongs to the universal ribosomal protein uS15 family.</text>
</comment>
<dbReference type="STRING" id="37293.ENSANAP00000005206"/>
<protein>
    <recommendedName>
        <fullName evidence="4">Small ribosomal subunit protein uS15 N-terminal domain-containing protein</fullName>
    </recommendedName>
</protein>
<dbReference type="PANTHER" id="PTHR11885">
    <property type="entry name" value="RIBOSOMAL PROTEIN S15P/S13E"/>
    <property type="match status" value="1"/>
</dbReference>
<dbReference type="GeneTree" id="ENSGT00390000017491"/>
<keyword evidence="6" id="KW-1185">Reference proteome</keyword>
<dbReference type="GO" id="GO:0070181">
    <property type="term" value="F:small ribosomal subunit rRNA binding"/>
    <property type="evidence" value="ECO:0007669"/>
    <property type="project" value="TreeGrafter"/>
</dbReference>
<dbReference type="Proteomes" id="UP000233020">
    <property type="component" value="Unplaced"/>
</dbReference>
<dbReference type="AlphaFoldDB" id="A0A2K5C930"/>
<dbReference type="PANTHER" id="PTHR11885:SF17">
    <property type="entry name" value="RIBOSOMAL PROTEIN S13_S15 N-TERMINAL DOMAIN-CONTAINING PROTEIN"/>
    <property type="match status" value="1"/>
</dbReference>
<evidence type="ECO:0000313" key="5">
    <source>
        <dbReference type="Ensembl" id="ENSANAP00000005206.1"/>
    </source>
</evidence>
<evidence type="ECO:0000256" key="1">
    <source>
        <dbReference type="ARBA" id="ARBA00008434"/>
    </source>
</evidence>
<dbReference type="Ensembl" id="ENSANAT00000022966.1">
    <property type="protein sequence ID" value="ENSANAP00000005206.1"/>
    <property type="gene ID" value="ENSANAG00000020722.1"/>
</dbReference>
<dbReference type="GO" id="GO:0022627">
    <property type="term" value="C:cytosolic small ribosomal subunit"/>
    <property type="evidence" value="ECO:0007669"/>
    <property type="project" value="TreeGrafter"/>
</dbReference>
<name>A0A2K5C930_AOTNA</name>
<dbReference type="GO" id="GO:0006412">
    <property type="term" value="P:translation"/>
    <property type="evidence" value="ECO:0007669"/>
    <property type="project" value="InterPro"/>
</dbReference>
<dbReference type="GO" id="GO:0005730">
    <property type="term" value="C:nucleolus"/>
    <property type="evidence" value="ECO:0007669"/>
    <property type="project" value="TreeGrafter"/>
</dbReference>
<dbReference type="Pfam" id="PF08069">
    <property type="entry name" value="Ribosomal_S13_N"/>
    <property type="match status" value="1"/>
</dbReference>